<protein>
    <submittedName>
        <fullName evidence="11">Serine-type D-Ala-D-Ala carboxypeptidase, D-alanyl-D-alanine carboxypeptidase (Penicillin-binding protein 5/6)</fullName>
        <ecNumber evidence="11">3.4.16.4</ecNumber>
    </submittedName>
</protein>
<name>A0A0G0WA03_UNCC2</name>
<feature type="domain" description="Peptidase S11 D-alanyl-D-alanine carboxypeptidase A N-terminal" evidence="10">
    <location>
        <begin position="71"/>
        <end position="287"/>
    </location>
</feature>
<evidence type="ECO:0000256" key="2">
    <source>
        <dbReference type="ARBA" id="ARBA00022729"/>
    </source>
</evidence>
<dbReference type="EMBL" id="LCBL01000001">
    <property type="protein sequence ID" value="KKS09839.1"/>
    <property type="molecule type" value="Genomic_DNA"/>
</dbReference>
<proteinExistence type="inferred from homology"/>
<comment type="caution">
    <text evidence="11">The sequence shown here is derived from an EMBL/GenBank/DDBJ whole genome shotgun (WGS) entry which is preliminary data.</text>
</comment>
<evidence type="ECO:0000256" key="3">
    <source>
        <dbReference type="ARBA" id="ARBA00022801"/>
    </source>
</evidence>
<gene>
    <name evidence="11" type="ORF">UU65_C0001G0244</name>
</gene>
<evidence type="ECO:0000256" key="4">
    <source>
        <dbReference type="ARBA" id="ARBA00022960"/>
    </source>
</evidence>
<dbReference type="GO" id="GO:0071555">
    <property type="term" value="P:cell wall organization"/>
    <property type="evidence" value="ECO:0007669"/>
    <property type="project" value="UniProtKB-KW"/>
</dbReference>
<feature type="active site" evidence="7">
    <location>
        <position position="153"/>
    </location>
</feature>
<keyword evidence="4" id="KW-0133">Cell shape</keyword>
<dbReference type="InterPro" id="IPR018044">
    <property type="entry name" value="Peptidase_S11"/>
</dbReference>
<dbReference type="Proteomes" id="UP000033869">
    <property type="component" value="Unassembled WGS sequence"/>
</dbReference>
<evidence type="ECO:0000256" key="7">
    <source>
        <dbReference type="PIRSR" id="PIRSR618044-1"/>
    </source>
</evidence>
<evidence type="ECO:0000313" key="11">
    <source>
        <dbReference type="EMBL" id="KKS09839.1"/>
    </source>
</evidence>
<keyword evidence="11" id="KW-0645">Protease</keyword>
<feature type="binding site" evidence="8">
    <location>
        <position position="258"/>
    </location>
    <ligand>
        <name>substrate</name>
    </ligand>
</feature>
<keyword evidence="11" id="KW-0121">Carboxypeptidase</keyword>
<dbReference type="InterPro" id="IPR001967">
    <property type="entry name" value="Peptidase_S11_N"/>
</dbReference>
<feature type="active site" description="Proton acceptor" evidence="7">
    <location>
        <position position="101"/>
    </location>
</feature>
<evidence type="ECO:0000256" key="6">
    <source>
        <dbReference type="ARBA" id="ARBA00023316"/>
    </source>
</evidence>
<evidence type="ECO:0000313" key="12">
    <source>
        <dbReference type="Proteomes" id="UP000033869"/>
    </source>
</evidence>
<feature type="active site" description="Acyl-ester intermediate" evidence="7">
    <location>
        <position position="98"/>
    </location>
</feature>
<dbReference type="SUPFAM" id="SSF56601">
    <property type="entry name" value="beta-lactamase/transpeptidase-like"/>
    <property type="match status" value="1"/>
</dbReference>
<dbReference type="GO" id="GO:0009252">
    <property type="term" value="P:peptidoglycan biosynthetic process"/>
    <property type="evidence" value="ECO:0007669"/>
    <property type="project" value="UniProtKB-KW"/>
</dbReference>
<dbReference type="PANTHER" id="PTHR21581:SF6">
    <property type="entry name" value="TRAFFICKING PROTEIN PARTICLE COMPLEX SUBUNIT 12"/>
    <property type="match status" value="1"/>
</dbReference>
<dbReference type="Pfam" id="PF00768">
    <property type="entry name" value="Peptidase_S11"/>
    <property type="match status" value="1"/>
</dbReference>
<keyword evidence="5" id="KW-0573">Peptidoglycan synthesis</keyword>
<reference evidence="11 12" key="1">
    <citation type="journal article" date="2015" name="Nature">
        <title>rRNA introns, odd ribosomes, and small enigmatic genomes across a large radiation of phyla.</title>
        <authorList>
            <person name="Brown C.T."/>
            <person name="Hug L.A."/>
            <person name="Thomas B.C."/>
            <person name="Sharon I."/>
            <person name="Castelle C.J."/>
            <person name="Singh A."/>
            <person name="Wilkins M.J."/>
            <person name="Williams K.H."/>
            <person name="Banfield J.F."/>
        </authorList>
    </citation>
    <scope>NUCLEOTIDE SEQUENCE [LARGE SCALE GENOMIC DNA]</scope>
</reference>
<dbReference type="PRINTS" id="PR00725">
    <property type="entry name" value="DADACBPTASE1"/>
</dbReference>
<evidence type="ECO:0000259" key="10">
    <source>
        <dbReference type="Pfam" id="PF00768"/>
    </source>
</evidence>
<dbReference type="InterPro" id="IPR012338">
    <property type="entry name" value="Beta-lactam/transpept-like"/>
</dbReference>
<dbReference type="EC" id="3.4.16.4" evidence="11"/>
<dbReference type="GO" id="GO:0009002">
    <property type="term" value="F:serine-type D-Ala-D-Ala carboxypeptidase activity"/>
    <property type="evidence" value="ECO:0007669"/>
    <property type="project" value="UniProtKB-EC"/>
</dbReference>
<evidence type="ECO:0000256" key="9">
    <source>
        <dbReference type="RuleBase" id="RU004016"/>
    </source>
</evidence>
<evidence type="ECO:0000256" key="1">
    <source>
        <dbReference type="ARBA" id="ARBA00007164"/>
    </source>
</evidence>
<dbReference type="GO" id="GO:0008360">
    <property type="term" value="P:regulation of cell shape"/>
    <property type="evidence" value="ECO:0007669"/>
    <property type="project" value="UniProtKB-KW"/>
</dbReference>
<keyword evidence="6" id="KW-0961">Cell wall biogenesis/degradation</keyword>
<keyword evidence="2" id="KW-0732">Signal</keyword>
<keyword evidence="3 11" id="KW-0378">Hydrolase</keyword>
<dbReference type="Gene3D" id="3.40.710.10">
    <property type="entry name" value="DD-peptidase/beta-lactamase superfamily"/>
    <property type="match status" value="1"/>
</dbReference>
<accession>A0A0G0WA03</accession>
<sequence length="307" mass="33782">MTKAVIIILIISDLILPKSLALKIEDHFIKNNPENGQKIAVTLTNQVKGKPISIHKTPSKVNEQSIYSGSSEIIYAIDLNTNFVLTDKNGQQKFPMASLTKLMTAHIAFNELDLNKIVTVPNYNLNSKDSRMGLIPGEKMSVRDLLYGLLVQSAGDAALTLAKEISGNDTEFAKLMNAKAKEIDLTDTNFTNSIGIDDFNHHSTAKDLAGLTRTLILKTDFRNMVSSKSYIAKSESGLTHALENTNKLLDNKLVFGVKTGKTDAAGECLISLAKVGDHEILTVVMGSANRFTETQNLINWIKVNYKW</sequence>
<dbReference type="AlphaFoldDB" id="A0A0G0WA03"/>
<dbReference type="GO" id="GO:0006508">
    <property type="term" value="P:proteolysis"/>
    <property type="evidence" value="ECO:0007669"/>
    <property type="project" value="InterPro"/>
</dbReference>
<evidence type="ECO:0000256" key="8">
    <source>
        <dbReference type="PIRSR" id="PIRSR618044-2"/>
    </source>
</evidence>
<dbReference type="PANTHER" id="PTHR21581">
    <property type="entry name" value="D-ALANYL-D-ALANINE CARBOXYPEPTIDASE"/>
    <property type="match status" value="1"/>
</dbReference>
<comment type="similarity">
    <text evidence="1 9">Belongs to the peptidase S11 family.</text>
</comment>
<organism evidence="11 12">
    <name type="scientific">candidate division CPR2 bacterium GW2011_GWC1_41_48</name>
    <dbReference type="NCBI Taxonomy" id="1618344"/>
    <lineage>
        <taxon>Bacteria</taxon>
        <taxon>Bacteria division CPR2</taxon>
    </lineage>
</organism>
<evidence type="ECO:0000256" key="5">
    <source>
        <dbReference type="ARBA" id="ARBA00022984"/>
    </source>
</evidence>